<name>A0AAV4N3E0_9ARAC</name>
<dbReference type="SUPFAM" id="SSF47459">
    <property type="entry name" value="HLH, helix-loop-helix DNA-binding domain"/>
    <property type="match status" value="1"/>
</dbReference>
<accession>A0AAV4N3E0</accession>
<dbReference type="Pfam" id="PF00010">
    <property type="entry name" value="HLH"/>
    <property type="match status" value="1"/>
</dbReference>
<evidence type="ECO:0000256" key="1">
    <source>
        <dbReference type="SAM" id="MobiDB-lite"/>
    </source>
</evidence>
<reference evidence="3 4" key="1">
    <citation type="submission" date="2021-06" db="EMBL/GenBank/DDBJ databases">
        <title>Caerostris darwini draft genome.</title>
        <authorList>
            <person name="Kono N."/>
            <person name="Arakawa K."/>
        </authorList>
    </citation>
    <scope>NUCLEOTIDE SEQUENCE [LARGE SCALE GENOMIC DNA]</scope>
</reference>
<protein>
    <recommendedName>
        <fullName evidence="2">BHLH domain-containing protein</fullName>
    </recommendedName>
</protein>
<dbReference type="Proteomes" id="UP001054837">
    <property type="component" value="Unassembled WGS sequence"/>
</dbReference>
<keyword evidence="4" id="KW-1185">Reference proteome</keyword>
<dbReference type="GO" id="GO:0046983">
    <property type="term" value="F:protein dimerization activity"/>
    <property type="evidence" value="ECO:0007669"/>
    <property type="project" value="InterPro"/>
</dbReference>
<feature type="compositionally biased region" description="Basic and acidic residues" evidence="1">
    <location>
        <begin position="1"/>
        <end position="20"/>
    </location>
</feature>
<dbReference type="InterPro" id="IPR036638">
    <property type="entry name" value="HLH_DNA-bd_sf"/>
</dbReference>
<evidence type="ECO:0000259" key="2">
    <source>
        <dbReference type="Pfam" id="PF00010"/>
    </source>
</evidence>
<dbReference type="EMBL" id="BPLQ01001086">
    <property type="protein sequence ID" value="GIX78350.1"/>
    <property type="molecule type" value="Genomic_DNA"/>
</dbReference>
<dbReference type="AlphaFoldDB" id="A0AAV4N3E0"/>
<feature type="domain" description="BHLH" evidence="2">
    <location>
        <begin position="9"/>
        <end position="43"/>
    </location>
</feature>
<sequence>MIKNNKESRRIECNSSEKNRRQSIRASFNQLRTCITKNIQTEKGESSQEHFQYMEPSKRESLKSSYDQLRSEPGKPICTALNSTQ</sequence>
<evidence type="ECO:0000313" key="3">
    <source>
        <dbReference type="EMBL" id="GIX78350.1"/>
    </source>
</evidence>
<comment type="caution">
    <text evidence="3">The sequence shown here is derived from an EMBL/GenBank/DDBJ whole genome shotgun (WGS) entry which is preliminary data.</text>
</comment>
<dbReference type="Gene3D" id="4.10.280.10">
    <property type="entry name" value="Helix-loop-helix DNA-binding domain"/>
    <property type="match status" value="1"/>
</dbReference>
<proteinExistence type="predicted"/>
<dbReference type="InterPro" id="IPR011598">
    <property type="entry name" value="bHLH_dom"/>
</dbReference>
<feature type="region of interest" description="Disordered" evidence="1">
    <location>
        <begin position="39"/>
        <end position="85"/>
    </location>
</feature>
<feature type="region of interest" description="Disordered" evidence="1">
    <location>
        <begin position="1"/>
        <end position="21"/>
    </location>
</feature>
<gene>
    <name evidence="3" type="ORF">CDAR_313441</name>
</gene>
<organism evidence="3 4">
    <name type="scientific">Caerostris darwini</name>
    <dbReference type="NCBI Taxonomy" id="1538125"/>
    <lineage>
        <taxon>Eukaryota</taxon>
        <taxon>Metazoa</taxon>
        <taxon>Ecdysozoa</taxon>
        <taxon>Arthropoda</taxon>
        <taxon>Chelicerata</taxon>
        <taxon>Arachnida</taxon>
        <taxon>Araneae</taxon>
        <taxon>Araneomorphae</taxon>
        <taxon>Entelegynae</taxon>
        <taxon>Araneoidea</taxon>
        <taxon>Araneidae</taxon>
        <taxon>Caerostris</taxon>
    </lineage>
</organism>
<evidence type="ECO:0000313" key="4">
    <source>
        <dbReference type="Proteomes" id="UP001054837"/>
    </source>
</evidence>